<organism evidence="2 3">
    <name type="scientific">Phycomyces blakesleeanus (strain ATCC 8743b / DSM 1359 / FGSC 10004 / NBRC 33097 / NRRL 1555)</name>
    <dbReference type="NCBI Taxonomy" id="763407"/>
    <lineage>
        <taxon>Eukaryota</taxon>
        <taxon>Fungi</taxon>
        <taxon>Fungi incertae sedis</taxon>
        <taxon>Mucoromycota</taxon>
        <taxon>Mucoromycotina</taxon>
        <taxon>Mucoromycetes</taxon>
        <taxon>Mucorales</taxon>
        <taxon>Phycomycetaceae</taxon>
        <taxon>Phycomyces</taxon>
    </lineage>
</organism>
<reference evidence="3" key="1">
    <citation type="submission" date="2015-06" db="EMBL/GenBank/DDBJ databases">
        <title>Expansion of signal transduction pathways in fungi by whole-genome duplication.</title>
        <authorList>
            <consortium name="DOE Joint Genome Institute"/>
            <person name="Corrochano L.M."/>
            <person name="Kuo A."/>
            <person name="Marcet-Houben M."/>
            <person name="Polaino S."/>
            <person name="Salamov A."/>
            <person name="Villalobos J.M."/>
            <person name="Alvarez M.I."/>
            <person name="Avalos J."/>
            <person name="Benito E.P."/>
            <person name="Benoit I."/>
            <person name="Burger G."/>
            <person name="Camino L.P."/>
            <person name="Canovas D."/>
            <person name="Cerda-Olmedo E."/>
            <person name="Cheng J.-F."/>
            <person name="Dominguez A."/>
            <person name="Elias M."/>
            <person name="Eslava A.P."/>
            <person name="Glaser F."/>
            <person name="Grimwood J."/>
            <person name="Gutierrez G."/>
            <person name="Heitman J."/>
            <person name="Henrissat B."/>
            <person name="Iturriaga E.A."/>
            <person name="Lang B.F."/>
            <person name="Lavin J.L."/>
            <person name="Lee S."/>
            <person name="Li W."/>
            <person name="Lindquist E."/>
            <person name="Lopez-Garcia S."/>
            <person name="Luque E.M."/>
            <person name="Marcos A.T."/>
            <person name="Martin J."/>
            <person name="McCluskey K."/>
            <person name="Medina H.R."/>
            <person name="Miralles-Duran A."/>
            <person name="Miyazaki A."/>
            <person name="Munoz-Torres E."/>
            <person name="Oguiza J.A."/>
            <person name="Ohm R."/>
            <person name="Olmedo M."/>
            <person name="Orejas M."/>
            <person name="Ortiz-Castellanos L."/>
            <person name="Pisabarro A.G."/>
            <person name="Rodriguez-Romero J."/>
            <person name="Ruiz-Herrera J."/>
            <person name="Ruiz-Vazquez R."/>
            <person name="Sanz C."/>
            <person name="Schackwitz W."/>
            <person name="Schmutz J."/>
            <person name="Shahriari M."/>
            <person name="Shelest E."/>
            <person name="Silva-Franco F."/>
            <person name="Soanes D."/>
            <person name="Syed K."/>
            <person name="Tagua V.G."/>
            <person name="Talbot N.J."/>
            <person name="Thon M."/>
            <person name="De vries R.P."/>
            <person name="Wiebenga A."/>
            <person name="Yadav J.S."/>
            <person name="Braun E.L."/>
            <person name="Baker S."/>
            <person name="Garre V."/>
            <person name="Horwitz B."/>
            <person name="Torres-Martinez S."/>
            <person name="Idnurm A."/>
            <person name="Herrera-Estrella A."/>
            <person name="Gabaldon T."/>
            <person name="Grigoriev I.V."/>
        </authorList>
    </citation>
    <scope>NUCLEOTIDE SEQUENCE [LARGE SCALE GENOMIC DNA]</scope>
    <source>
        <strain evidence="3">NRRL 1555(-)</strain>
    </source>
</reference>
<dbReference type="PANTHER" id="PTHR31639:SF256">
    <property type="entry name" value="OS07G0242900 PROTEIN"/>
    <property type="match status" value="1"/>
</dbReference>
<dbReference type="GeneID" id="29002454"/>
<dbReference type="InterPro" id="IPR001810">
    <property type="entry name" value="F-box_dom"/>
</dbReference>
<dbReference type="SUPFAM" id="SSF52047">
    <property type="entry name" value="RNI-like"/>
    <property type="match status" value="1"/>
</dbReference>
<dbReference type="Gene3D" id="1.20.1280.50">
    <property type="match status" value="1"/>
</dbReference>
<sequence>MGVSDLPFEILTQVAYNLPARDKRSCACTCKRWKYPFQMALWRNIKARDYSDIQKIINSIKASQSIYPLHSLWVHSLHMHHSYGESNLQDINLSDLFRNLPNLKRLELEVGNCKDIYTEIPRSDEIWKSLESLKIKYSAIISREPPQNVLEFINACTMLQKLEIHKHGEGYRMEFNVDDFNSMHQNLRILSSIKAKLCLRANFPATLDTIPNTTPAFGMISLDIDSRISEKTFGYIDSFRSNWNPLWLYYFGYKYPNLRSLKLNATDAWEKSMDLDKRQRIISLFQSNTNAFKHLETLVFTTNEHFQFSDFILWELLWALKVPLKHLTVDTTYNGEIDGPYPMTIGRILQFVSETLKSLSIIGPIYSDNDKKPTLELSHYFPFLTNLCISGSNVSLNLDDVLGRCVTLKQLKICGGRLFINPSMTTEESKQQQQQQQHHHPQQQYGLQTLKLYDCTISAKVFNHLSFRCRSLKHMNLNTLCILGSVCEKTGCLLLDMSHTFLKTLYIGQIRYSRSYEEMKANDYINMTLLSQLNDAPLSDEESERKKNEMDLEYSTVDFGSMNWLHTYEFDSDTGAKDYVTVRLSAEEVDSVLEYFKNFQSSRISSTFDDSSSCDGQETQIYWNHDLHKGYGELRLGNIEAVQVICAQKDNSFRKYAV</sequence>
<dbReference type="Gene3D" id="3.80.10.10">
    <property type="entry name" value="Ribonuclease Inhibitor"/>
    <property type="match status" value="1"/>
</dbReference>
<dbReference type="OrthoDB" id="2253782at2759"/>
<dbReference type="InParanoid" id="A0A162X8V0"/>
<dbReference type="Pfam" id="PF12937">
    <property type="entry name" value="F-box-like"/>
    <property type="match status" value="1"/>
</dbReference>
<name>A0A162X8V0_PHYB8</name>
<evidence type="ECO:0000259" key="1">
    <source>
        <dbReference type="PROSITE" id="PS50181"/>
    </source>
</evidence>
<dbReference type="InterPro" id="IPR036047">
    <property type="entry name" value="F-box-like_dom_sf"/>
</dbReference>
<dbReference type="CDD" id="cd09917">
    <property type="entry name" value="F-box_SF"/>
    <property type="match status" value="1"/>
</dbReference>
<proteinExistence type="predicted"/>
<dbReference type="VEuPathDB" id="FungiDB:PHYBLDRAFT_65877"/>
<dbReference type="RefSeq" id="XP_018291315.1">
    <property type="nucleotide sequence ID" value="XM_018441548.1"/>
</dbReference>
<evidence type="ECO:0000313" key="3">
    <source>
        <dbReference type="Proteomes" id="UP000077315"/>
    </source>
</evidence>
<dbReference type="PANTHER" id="PTHR31639">
    <property type="entry name" value="F-BOX PROTEIN-LIKE"/>
    <property type="match status" value="1"/>
</dbReference>
<accession>A0A162X8V0</accession>
<dbReference type="PROSITE" id="PS50181">
    <property type="entry name" value="FBOX"/>
    <property type="match status" value="1"/>
</dbReference>
<dbReference type="InterPro" id="IPR032675">
    <property type="entry name" value="LRR_dom_sf"/>
</dbReference>
<gene>
    <name evidence="2" type="ORF">PHYBLDRAFT_65877</name>
</gene>
<dbReference type="SUPFAM" id="SSF81383">
    <property type="entry name" value="F-box domain"/>
    <property type="match status" value="1"/>
</dbReference>
<evidence type="ECO:0000313" key="2">
    <source>
        <dbReference type="EMBL" id="OAD73275.1"/>
    </source>
</evidence>
<protein>
    <recommendedName>
        <fullName evidence="1">F-box domain-containing protein</fullName>
    </recommendedName>
</protein>
<dbReference type="AlphaFoldDB" id="A0A162X8V0"/>
<dbReference type="Proteomes" id="UP000077315">
    <property type="component" value="Unassembled WGS sequence"/>
</dbReference>
<keyword evidence="3" id="KW-1185">Reference proteome</keyword>
<dbReference type="EMBL" id="KV440981">
    <property type="protein sequence ID" value="OAD73275.1"/>
    <property type="molecule type" value="Genomic_DNA"/>
</dbReference>
<feature type="domain" description="F-box" evidence="1">
    <location>
        <begin position="1"/>
        <end position="45"/>
    </location>
</feature>